<dbReference type="GO" id="GO:0008270">
    <property type="term" value="F:zinc ion binding"/>
    <property type="evidence" value="ECO:0007669"/>
    <property type="project" value="UniProtKB-KW"/>
</dbReference>
<name>A0A6C0EME4_9ZZZZ</name>
<dbReference type="SMART" id="SM00154">
    <property type="entry name" value="ZnF_AN1"/>
    <property type="match status" value="1"/>
</dbReference>
<evidence type="ECO:0000256" key="2">
    <source>
        <dbReference type="ARBA" id="ARBA00022771"/>
    </source>
</evidence>
<dbReference type="PROSITE" id="PS51039">
    <property type="entry name" value="ZF_AN1"/>
    <property type="match status" value="1"/>
</dbReference>
<dbReference type="InterPro" id="IPR000058">
    <property type="entry name" value="Znf_AN1"/>
</dbReference>
<evidence type="ECO:0000256" key="1">
    <source>
        <dbReference type="ARBA" id="ARBA00022723"/>
    </source>
</evidence>
<keyword evidence="3" id="KW-0862">Zinc</keyword>
<dbReference type="SUPFAM" id="SSF118310">
    <property type="entry name" value="AN1-like Zinc finger"/>
    <property type="match status" value="1"/>
</dbReference>
<dbReference type="InterPro" id="IPR050652">
    <property type="entry name" value="AN1_A20_ZnFinger"/>
</dbReference>
<protein>
    <recommendedName>
        <fullName evidence="4">AN1-type domain-containing protein</fullName>
    </recommendedName>
</protein>
<dbReference type="Pfam" id="PF01428">
    <property type="entry name" value="zf-AN1"/>
    <property type="match status" value="1"/>
</dbReference>
<organism evidence="5">
    <name type="scientific">viral metagenome</name>
    <dbReference type="NCBI Taxonomy" id="1070528"/>
    <lineage>
        <taxon>unclassified sequences</taxon>
        <taxon>metagenomes</taxon>
        <taxon>organismal metagenomes</taxon>
    </lineage>
</organism>
<keyword evidence="2" id="KW-0863">Zinc-finger</keyword>
<evidence type="ECO:0000256" key="3">
    <source>
        <dbReference type="ARBA" id="ARBA00022833"/>
    </source>
</evidence>
<reference evidence="5" key="1">
    <citation type="journal article" date="2020" name="Nature">
        <title>Giant virus diversity and host interactions through global metagenomics.</title>
        <authorList>
            <person name="Schulz F."/>
            <person name="Roux S."/>
            <person name="Paez-Espino D."/>
            <person name="Jungbluth S."/>
            <person name="Walsh D.A."/>
            <person name="Denef V.J."/>
            <person name="McMahon K.D."/>
            <person name="Konstantinidis K.T."/>
            <person name="Eloe-Fadrosh E.A."/>
            <person name="Kyrpides N.C."/>
            <person name="Woyke T."/>
        </authorList>
    </citation>
    <scope>NUCLEOTIDE SEQUENCE</scope>
    <source>
        <strain evidence="5">GVMAG-M-3300009149-34</strain>
    </source>
</reference>
<accession>A0A6C0EME4</accession>
<proteinExistence type="predicted"/>
<dbReference type="InterPro" id="IPR035896">
    <property type="entry name" value="AN1-like_Znf"/>
</dbReference>
<dbReference type="Gene3D" id="4.10.1110.10">
    <property type="entry name" value="AN1-like Zinc finger"/>
    <property type="match status" value="1"/>
</dbReference>
<evidence type="ECO:0000259" key="4">
    <source>
        <dbReference type="PROSITE" id="PS51039"/>
    </source>
</evidence>
<sequence length="110" mass="12596">MNAHKPKLNFTDKLPPMTIAIDNKIIENTSQTSNTQDKKKTTPKRCQLKGCKKKLSITAFDCKCEKRFCNLHIYSENHNCTFDYKSLYKQNLIDRAELGGGKVDKVGDRV</sequence>
<feature type="domain" description="AN1-type" evidence="4">
    <location>
        <begin position="40"/>
        <end position="88"/>
    </location>
</feature>
<dbReference type="PANTHER" id="PTHR10634">
    <property type="entry name" value="AN1-TYPE ZINC FINGER PROTEIN"/>
    <property type="match status" value="1"/>
</dbReference>
<dbReference type="EMBL" id="MN738893">
    <property type="protein sequence ID" value="QHT30218.1"/>
    <property type="molecule type" value="Genomic_DNA"/>
</dbReference>
<dbReference type="AlphaFoldDB" id="A0A6C0EME4"/>
<keyword evidence="1" id="KW-0479">Metal-binding</keyword>
<evidence type="ECO:0000313" key="5">
    <source>
        <dbReference type="EMBL" id="QHT30218.1"/>
    </source>
</evidence>